<dbReference type="PANTHER" id="PTHR30097">
    <property type="entry name" value="CATION EFFLUX SYSTEM PROTEIN CUSB"/>
    <property type="match status" value="1"/>
</dbReference>
<dbReference type="GO" id="GO:0015679">
    <property type="term" value="P:plasma membrane copper ion transport"/>
    <property type="evidence" value="ECO:0007669"/>
    <property type="project" value="TreeGrafter"/>
</dbReference>
<evidence type="ECO:0000256" key="2">
    <source>
        <dbReference type="ARBA" id="ARBA00022448"/>
    </source>
</evidence>
<comment type="similarity">
    <text evidence="1">Belongs to the membrane fusion protein (MFP) (TC 8.A.1) family.</text>
</comment>
<feature type="domain" description="Heavy metal binding" evidence="5">
    <location>
        <begin position="55"/>
        <end position="82"/>
    </location>
</feature>
<sequence length="610" mass="68625">MKKEFNYKQTGKIAGILLVGFFLGWLFFGGSAGEKATNVEQHVEETHTDEEGNIVYTCSMHPRIRQNEPGNCPICGMELIPVDQAEEQAETVFTMTEAAVKLAQIQTSTVERRIPEMEIRLPGRVAADERRVSSITAQFPGRIEELFVDFKGTYVEEGEKLATIYSPELISAQQELLEAARNKQTNPGLYESTLRKLRFWGLPESEIQRIESSGEVSDTLPIVATRSGYVTQKNVDARDYVDEGSVMYKVADFSTLWVLFDAYETDIGAIDQGDTVNFTVRSYPGKSFEAEITYVDPFIDPQTRTARVRGEVDNTGGTLMPDMLARGIVSGTADHGEKLMVPQSAVMWTGKRSIVFVKQPDSEVPSFEPRLVTLGQRAGDYYVIEEGVEEGEEVVTHGNFKLDSAAQLADNLSMMNREPGSGANRAGHDHSGMEERRIQQEEDHSEHTDNRSEIRGVNAEVPQEFRNQLRQIVSEYLDLKDALVEDSNPGEVSNQAERFLSQLDHADMSLSKKKPHDRWMELHEKLRRGAEQIAGYNALKTQRKAFFLLSEVLVESVREFSIDGILYYQFCPMAFGEEGAYWLSEEKEISNPYLGKKMPSCGEIIEEITI</sequence>
<dbReference type="InterPro" id="IPR045800">
    <property type="entry name" value="HMBD"/>
</dbReference>
<dbReference type="GO" id="GO:0022857">
    <property type="term" value="F:transmembrane transporter activity"/>
    <property type="evidence" value="ECO:0007669"/>
    <property type="project" value="InterPro"/>
</dbReference>
<dbReference type="Pfam" id="PF25975">
    <property type="entry name" value="CzcB_C"/>
    <property type="match status" value="1"/>
</dbReference>
<dbReference type="GO" id="GO:0016020">
    <property type="term" value="C:membrane"/>
    <property type="evidence" value="ECO:0007669"/>
    <property type="project" value="InterPro"/>
</dbReference>
<dbReference type="Pfam" id="PF25869">
    <property type="entry name" value="3HB_CusB"/>
    <property type="match status" value="1"/>
</dbReference>
<dbReference type="Proteomes" id="UP000184041">
    <property type="component" value="Unassembled WGS sequence"/>
</dbReference>
<accession>A0A1M4UY54</accession>
<dbReference type="GO" id="GO:0046914">
    <property type="term" value="F:transition metal ion binding"/>
    <property type="evidence" value="ECO:0007669"/>
    <property type="project" value="TreeGrafter"/>
</dbReference>
<proteinExistence type="inferred from homology"/>
<dbReference type="SUPFAM" id="SSF111369">
    <property type="entry name" value="HlyD-like secretion proteins"/>
    <property type="match status" value="1"/>
</dbReference>
<dbReference type="InterPro" id="IPR006143">
    <property type="entry name" value="RND_pump_MFP"/>
</dbReference>
<dbReference type="InterPro" id="IPR058792">
    <property type="entry name" value="Beta-barrel_RND_2"/>
</dbReference>
<dbReference type="Gene3D" id="2.40.30.170">
    <property type="match status" value="1"/>
</dbReference>
<evidence type="ECO:0000259" key="4">
    <source>
        <dbReference type="Pfam" id="PF11827"/>
    </source>
</evidence>
<protein>
    <submittedName>
        <fullName evidence="9">Membrane fusion protein, Cu(I)/Ag(I) efflux system</fullName>
    </submittedName>
</protein>
<evidence type="ECO:0000256" key="3">
    <source>
        <dbReference type="SAM" id="MobiDB-lite"/>
    </source>
</evidence>
<dbReference type="PANTHER" id="PTHR30097:SF15">
    <property type="entry name" value="CATION EFFLUX SYSTEM PROTEIN CUSB"/>
    <property type="match status" value="1"/>
</dbReference>
<feature type="domain" description="DUF3347" evidence="4">
    <location>
        <begin position="472"/>
        <end position="562"/>
    </location>
</feature>
<dbReference type="Pfam" id="PF25954">
    <property type="entry name" value="Beta-barrel_RND_2"/>
    <property type="match status" value="1"/>
</dbReference>
<evidence type="ECO:0000313" key="9">
    <source>
        <dbReference type="EMBL" id="SHE61602.1"/>
    </source>
</evidence>
<dbReference type="RefSeq" id="WP_073059281.1">
    <property type="nucleotide sequence ID" value="NZ_FQUS01000002.1"/>
</dbReference>
<dbReference type="AlphaFoldDB" id="A0A1M4UY54"/>
<name>A0A1M4UY54_9BACT</name>
<feature type="domain" description="CusB-like beta-barrel" evidence="7">
    <location>
        <begin position="255"/>
        <end position="328"/>
    </location>
</feature>
<feature type="region of interest" description="Disordered" evidence="3">
    <location>
        <begin position="414"/>
        <end position="457"/>
    </location>
</feature>
<evidence type="ECO:0000259" key="8">
    <source>
        <dbReference type="Pfam" id="PF25975"/>
    </source>
</evidence>
<dbReference type="STRING" id="1194090.SAMN05443144_102152"/>
<dbReference type="Gene3D" id="2.40.420.20">
    <property type="match status" value="1"/>
</dbReference>
<gene>
    <name evidence="9" type="ORF">SAMN05443144_102152</name>
</gene>
<feature type="compositionally biased region" description="Basic and acidic residues" evidence="3">
    <location>
        <begin position="426"/>
        <end position="454"/>
    </location>
</feature>
<dbReference type="NCBIfam" id="TIGR01730">
    <property type="entry name" value="RND_mfp"/>
    <property type="match status" value="1"/>
</dbReference>
<dbReference type="InterPro" id="IPR058791">
    <property type="entry name" value="3HB_CusB"/>
</dbReference>
<organism evidence="9 10">
    <name type="scientific">Fodinibius roseus</name>
    <dbReference type="NCBI Taxonomy" id="1194090"/>
    <lineage>
        <taxon>Bacteria</taxon>
        <taxon>Pseudomonadati</taxon>
        <taxon>Balneolota</taxon>
        <taxon>Balneolia</taxon>
        <taxon>Balneolales</taxon>
        <taxon>Balneolaceae</taxon>
        <taxon>Fodinibius</taxon>
    </lineage>
</organism>
<dbReference type="FunFam" id="2.40.30.170:FF:000010">
    <property type="entry name" value="Efflux RND transporter periplasmic adaptor subunit"/>
    <property type="match status" value="1"/>
</dbReference>
<evidence type="ECO:0000259" key="6">
    <source>
        <dbReference type="Pfam" id="PF25869"/>
    </source>
</evidence>
<dbReference type="InterPro" id="IPR051909">
    <property type="entry name" value="MFP_Cation_Efflux"/>
</dbReference>
<evidence type="ECO:0000259" key="7">
    <source>
        <dbReference type="Pfam" id="PF25954"/>
    </source>
</evidence>
<reference evidence="9 10" key="1">
    <citation type="submission" date="2016-11" db="EMBL/GenBank/DDBJ databases">
        <authorList>
            <person name="Jaros S."/>
            <person name="Januszkiewicz K."/>
            <person name="Wedrychowicz H."/>
        </authorList>
    </citation>
    <scope>NUCLEOTIDE SEQUENCE [LARGE SCALE GENOMIC DNA]</scope>
    <source>
        <strain evidence="9 10">DSM 21986</strain>
    </source>
</reference>
<feature type="domain" description="CzcB-like C-terminal circularly permuted SH3-like" evidence="8">
    <location>
        <begin position="339"/>
        <end position="402"/>
    </location>
</feature>
<keyword evidence="10" id="KW-1185">Reference proteome</keyword>
<dbReference type="Gene3D" id="6.10.140.730">
    <property type="match status" value="1"/>
</dbReference>
<evidence type="ECO:0000259" key="5">
    <source>
        <dbReference type="Pfam" id="PF19335"/>
    </source>
</evidence>
<dbReference type="EMBL" id="FQUS01000002">
    <property type="protein sequence ID" value="SHE61602.1"/>
    <property type="molecule type" value="Genomic_DNA"/>
</dbReference>
<dbReference type="InterPro" id="IPR058649">
    <property type="entry name" value="CzcB_C"/>
</dbReference>
<keyword evidence="2" id="KW-0813">Transport</keyword>
<dbReference type="GO" id="GO:0030288">
    <property type="term" value="C:outer membrane-bounded periplasmic space"/>
    <property type="evidence" value="ECO:0007669"/>
    <property type="project" value="TreeGrafter"/>
</dbReference>
<dbReference type="GO" id="GO:0060003">
    <property type="term" value="P:copper ion export"/>
    <property type="evidence" value="ECO:0007669"/>
    <property type="project" value="TreeGrafter"/>
</dbReference>
<evidence type="ECO:0000313" key="10">
    <source>
        <dbReference type="Proteomes" id="UP000184041"/>
    </source>
</evidence>
<evidence type="ECO:0000256" key="1">
    <source>
        <dbReference type="ARBA" id="ARBA00009477"/>
    </source>
</evidence>
<feature type="domain" description="CusB-like three alpha-helical bundle" evidence="6">
    <location>
        <begin position="168"/>
        <end position="217"/>
    </location>
</feature>
<dbReference type="InterPro" id="IPR021782">
    <property type="entry name" value="DUF3347"/>
</dbReference>
<dbReference type="Pfam" id="PF19335">
    <property type="entry name" value="HMBD"/>
    <property type="match status" value="1"/>
</dbReference>
<dbReference type="Pfam" id="PF11827">
    <property type="entry name" value="DUF3347"/>
    <property type="match status" value="1"/>
</dbReference>
<dbReference type="OrthoDB" id="9806939at2"/>